<accession>A0A0S4QKK5</accession>
<keyword evidence="2 4" id="KW-0808">Transferase</keyword>
<dbReference type="Proteomes" id="UP000198802">
    <property type="component" value="Unassembled WGS sequence"/>
</dbReference>
<dbReference type="Pfam" id="PF01938">
    <property type="entry name" value="TRAM"/>
    <property type="match status" value="1"/>
</dbReference>
<name>A0A0S4QKK5_9ACTN</name>
<sequence length="428" mass="45041">MAHHGLCVARTDGRVVFVRHALPGERVLARITDVSHDRYWRADATEILVASPDRVEPPCPHARPGQCGGCDWQHATLDAQRRLKATVVEDSLRRIAGLERAVRVEPLPAKADDGLGWRTRMRFARTPDGGVGLRAHRSHQVVATPDCRIAHPSLAQVIADPVFLQGPAAPERTGQAVDLVAAKLTESGTTSDAVAFSTGSGGWQLVRLRPEGGLEPAAPEAGAAAEPAGLAEPVEVVETVEGRSFRLEPGVFWQVHPAAAATLVDAVRAAAAAAPGETALDLYSGAGLFAAFLAEAVGPTGRVIAMESDEAAVRSAARSLEDLPWVSLRSLRVTPATVRGLIGGSDRQGGGVDVAVLDPPRTGAGREVMAEVLAHRPRRVVYVACDPAALARDVAAAAEEGYRLTALRAFDLFPMTSHVECVATLAPA</sequence>
<feature type="binding site" evidence="4">
    <location>
        <position position="307"/>
    </location>
    <ligand>
        <name>S-adenosyl-L-methionine</name>
        <dbReference type="ChEBI" id="CHEBI:59789"/>
    </ligand>
</feature>
<evidence type="ECO:0000256" key="3">
    <source>
        <dbReference type="ARBA" id="ARBA00022691"/>
    </source>
</evidence>
<dbReference type="GO" id="GO:0070475">
    <property type="term" value="P:rRNA base methylation"/>
    <property type="evidence" value="ECO:0007669"/>
    <property type="project" value="TreeGrafter"/>
</dbReference>
<dbReference type="InterPro" id="IPR010280">
    <property type="entry name" value="U5_MeTrfase_fam"/>
</dbReference>
<dbReference type="Gene3D" id="3.40.50.150">
    <property type="entry name" value="Vaccinia Virus protein VP39"/>
    <property type="match status" value="1"/>
</dbReference>
<dbReference type="EMBL" id="FAOZ01000006">
    <property type="protein sequence ID" value="CUU55822.1"/>
    <property type="molecule type" value="Genomic_DNA"/>
</dbReference>
<dbReference type="PROSITE" id="PS50926">
    <property type="entry name" value="TRAM"/>
    <property type="match status" value="1"/>
</dbReference>
<feature type="binding site" evidence="4">
    <location>
        <position position="358"/>
    </location>
    <ligand>
        <name>S-adenosyl-L-methionine</name>
        <dbReference type="ChEBI" id="CHEBI:59789"/>
    </ligand>
</feature>
<dbReference type="Gene3D" id="2.40.50.1070">
    <property type="match status" value="1"/>
</dbReference>
<dbReference type="InterPro" id="IPR029063">
    <property type="entry name" value="SAM-dependent_MTases_sf"/>
</dbReference>
<dbReference type="SUPFAM" id="SSF53335">
    <property type="entry name" value="S-adenosyl-L-methionine-dependent methyltransferases"/>
    <property type="match status" value="1"/>
</dbReference>
<dbReference type="PROSITE" id="PS01231">
    <property type="entry name" value="TRMA_2"/>
    <property type="match status" value="1"/>
</dbReference>
<dbReference type="Gene3D" id="2.40.50.140">
    <property type="entry name" value="Nucleic acid-binding proteins"/>
    <property type="match status" value="1"/>
</dbReference>
<dbReference type="SUPFAM" id="SSF50249">
    <property type="entry name" value="Nucleic acid-binding proteins"/>
    <property type="match status" value="1"/>
</dbReference>
<feature type="binding site" evidence="4">
    <location>
        <position position="283"/>
    </location>
    <ligand>
        <name>S-adenosyl-L-methionine</name>
        <dbReference type="ChEBI" id="CHEBI:59789"/>
    </ligand>
</feature>
<dbReference type="InterPro" id="IPR030391">
    <property type="entry name" value="MeTrfase_TrmA_CS"/>
</dbReference>
<dbReference type="PANTHER" id="PTHR11061">
    <property type="entry name" value="RNA M5U METHYLTRANSFERASE"/>
    <property type="match status" value="1"/>
</dbReference>
<evidence type="ECO:0000259" key="5">
    <source>
        <dbReference type="PROSITE" id="PS50926"/>
    </source>
</evidence>
<keyword evidence="1 4" id="KW-0489">Methyltransferase</keyword>
<keyword evidence="7" id="KW-1185">Reference proteome</keyword>
<keyword evidence="3 4" id="KW-0949">S-adenosyl-L-methionine</keyword>
<gene>
    <name evidence="6" type="ORF">Ga0074812_10676</name>
</gene>
<evidence type="ECO:0000313" key="7">
    <source>
        <dbReference type="Proteomes" id="UP000198802"/>
    </source>
</evidence>
<dbReference type="AlphaFoldDB" id="A0A0S4QKK5"/>
<dbReference type="PROSITE" id="PS51687">
    <property type="entry name" value="SAM_MT_RNA_M5U"/>
    <property type="match status" value="1"/>
</dbReference>
<dbReference type="InterPro" id="IPR012340">
    <property type="entry name" value="NA-bd_OB-fold"/>
</dbReference>
<dbReference type="PANTHER" id="PTHR11061:SF30">
    <property type="entry name" value="TRNA (URACIL(54)-C(5))-METHYLTRANSFERASE"/>
    <property type="match status" value="1"/>
</dbReference>
<dbReference type="Pfam" id="PF05958">
    <property type="entry name" value="tRNA_U5-meth_tr"/>
    <property type="match status" value="1"/>
</dbReference>
<feature type="binding site" evidence="4">
    <location>
        <position position="254"/>
    </location>
    <ligand>
        <name>S-adenosyl-L-methionine</name>
        <dbReference type="ChEBI" id="CHEBI:59789"/>
    </ligand>
</feature>
<feature type="domain" description="TRAM" evidence="5">
    <location>
        <begin position="1"/>
        <end position="46"/>
    </location>
</feature>
<dbReference type="InterPro" id="IPR002792">
    <property type="entry name" value="TRAM_dom"/>
</dbReference>
<dbReference type="GO" id="GO:0070041">
    <property type="term" value="F:rRNA (uridine-C5-)-methyltransferase activity"/>
    <property type="evidence" value="ECO:0007669"/>
    <property type="project" value="TreeGrafter"/>
</dbReference>
<protein>
    <submittedName>
        <fullName evidence="6">tRNA/tmRNA/rRNA uracil-C5-methylase, TrmA/RlmC/RlmD family</fullName>
    </submittedName>
</protein>
<evidence type="ECO:0000256" key="1">
    <source>
        <dbReference type="ARBA" id="ARBA00022603"/>
    </source>
</evidence>
<evidence type="ECO:0000313" key="6">
    <source>
        <dbReference type="EMBL" id="CUU55822.1"/>
    </source>
</evidence>
<reference evidence="7" key="1">
    <citation type="submission" date="2015-11" db="EMBL/GenBank/DDBJ databases">
        <authorList>
            <person name="Varghese N."/>
        </authorList>
    </citation>
    <scope>NUCLEOTIDE SEQUENCE [LARGE SCALE GENOMIC DNA]</scope>
    <source>
        <strain evidence="7">DSM 45899</strain>
    </source>
</reference>
<feature type="active site" description="Nucleophile" evidence="4">
    <location>
        <position position="385"/>
    </location>
</feature>
<organism evidence="6 7">
    <name type="scientific">Parafrankia irregularis</name>
    <dbReference type="NCBI Taxonomy" id="795642"/>
    <lineage>
        <taxon>Bacteria</taxon>
        <taxon>Bacillati</taxon>
        <taxon>Actinomycetota</taxon>
        <taxon>Actinomycetes</taxon>
        <taxon>Frankiales</taxon>
        <taxon>Frankiaceae</taxon>
        <taxon>Parafrankia</taxon>
    </lineage>
</organism>
<evidence type="ECO:0000256" key="2">
    <source>
        <dbReference type="ARBA" id="ARBA00022679"/>
    </source>
</evidence>
<evidence type="ECO:0000256" key="4">
    <source>
        <dbReference type="PROSITE-ProRule" id="PRU01024"/>
    </source>
</evidence>
<comment type="similarity">
    <text evidence="4">Belongs to the class I-like SAM-binding methyltransferase superfamily. RNA M5U methyltransferase family.</text>
</comment>
<proteinExistence type="inferred from homology"/>